<organism evidence="10 11">
    <name type="scientific">Hermetia illucens</name>
    <name type="common">Black soldier fly</name>
    <dbReference type="NCBI Taxonomy" id="343691"/>
    <lineage>
        <taxon>Eukaryota</taxon>
        <taxon>Metazoa</taxon>
        <taxon>Ecdysozoa</taxon>
        <taxon>Arthropoda</taxon>
        <taxon>Hexapoda</taxon>
        <taxon>Insecta</taxon>
        <taxon>Pterygota</taxon>
        <taxon>Neoptera</taxon>
        <taxon>Endopterygota</taxon>
        <taxon>Diptera</taxon>
        <taxon>Brachycera</taxon>
        <taxon>Stratiomyomorpha</taxon>
        <taxon>Stratiomyidae</taxon>
        <taxon>Hermetiinae</taxon>
        <taxon>Hermetia</taxon>
    </lineage>
</organism>
<dbReference type="PROSITE" id="PS00108">
    <property type="entry name" value="PROTEIN_KINASE_ST"/>
    <property type="match status" value="1"/>
</dbReference>
<evidence type="ECO:0000256" key="2">
    <source>
        <dbReference type="ARBA" id="ARBA00022679"/>
    </source>
</evidence>
<dbReference type="InParanoid" id="A0A7R8YPB3"/>
<dbReference type="GO" id="GO:0000226">
    <property type="term" value="P:microtubule cytoskeleton organization"/>
    <property type="evidence" value="ECO:0007669"/>
    <property type="project" value="TreeGrafter"/>
</dbReference>
<feature type="binding site" evidence="6">
    <location>
        <position position="53"/>
    </location>
    <ligand>
        <name>ATP</name>
        <dbReference type="ChEBI" id="CHEBI:30616"/>
    </ligand>
</feature>
<dbReference type="GO" id="GO:0005737">
    <property type="term" value="C:cytoplasm"/>
    <property type="evidence" value="ECO:0007669"/>
    <property type="project" value="TreeGrafter"/>
</dbReference>
<evidence type="ECO:0000259" key="9">
    <source>
        <dbReference type="PROSITE" id="PS50011"/>
    </source>
</evidence>
<dbReference type="PROSITE" id="PS50011">
    <property type="entry name" value="PROTEIN_KINASE_DOM"/>
    <property type="match status" value="1"/>
</dbReference>
<dbReference type="Pfam" id="PF00069">
    <property type="entry name" value="Pkinase"/>
    <property type="match status" value="1"/>
</dbReference>
<dbReference type="InterPro" id="IPR000719">
    <property type="entry name" value="Prot_kinase_dom"/>
</dbReference>
<evidence type="ECO:0000313" key="10">
    <source>
        <dbReference type="EMBL" id="CAD7079305.1"/>
    </source>
</evidence>
<dbReference type="PROSITE" id="PS00107">
    <property type="entry name" value="PROTEIN_KINASE_ATP"/>
    <property type="match status" value="1"/>
</dbReference>
<keyword evidence="4" id="KW-0418">Kinase</keyword>
<protein>
    <recommendedName>
        <fullName evidence="9">Protein kinase domain-containing protein</fullName>
    </recommendedName>
</protein>
<dbReference type="InterPro" id="IPR017441">
    <property type="entry name" value="Protein_kinase_ATP_BS"/>
</dbReference>
<evidence type="ECO:0000256" key="8">
    <source>
        <dbReference type="SAM" id="MobiDB-lite"/>
    </source>
</evidence>
<keyword evidence="1 7" id="KW-0723">Serine/threonine-protein kinase</keyword>
<comment type="similarity">
    <text evidence="7">Belongs to the protein kinase superfamily.</text>
</comment>
<evidence type="ECO:0000256" key="1">
    <source>
        <dbReference type="ARBA" id="ARBA00022527"/>
    </source>
</evidence>
<keyword evidence="2" id="KW-0808">Transferase</keyword>
<dbReference type="SUPFAM" id="SSF56112">
    <property type="entry name" value="Protein kinase-like (PK-like)"/>
    <property type="match status" value="1"/>
</dbReference>
<evidence type="ECO:0000256" key="6">
    <source>
        <dbReference type="PROSITE-ProRule" id="PRU10141"/>
    </source>
</evidence>
<evidence type="ECO:0000256" key="3">
    <source>
        <dbReference type="ARBA" id="ARBA00022741"/>
    </source>
</evidence>
<dbReference type="FunFam" id="1.10.510.10:FF:000658">
    <property type="entry name" value="Protein CBG12184"/>
    <property type="match status" value="1"/>
</dbReference>
<keyword evidence="5 6" id="KW-0067">ATP-binding</keyword>
<reference evidence="10 11" key="1">
    <citation type="submission" date="2020-11" db="EMBL/GenBank/DDBJ databases">
        <authorList>
            <person name="Wallbank WR R."/>
            <person name="Pardo Diaz C."/>
            <person name="Kozak K."/>
            <person name="Martin S."/>
            <person name="Jiggins C."/>
            <person name="Moest M."/>
            <person name="Warren A I."/>
            <person name="Generalovic N T."/>
            <person name="Byers J.R.P. K."/>
            <person name="Montejo-Kovacevich G."/>
            <person name="Yen C E."/>
        </authorList>
    </citation>
    <scope>NUCLEOTIDE SEQUENCE [LARGE SCALE GENOMIC DNA]</scope>
</reference>
<dbReference type="OrthoDB" id="8038007at2759"/>
<accession>A0A7R8YPB3</accession>
<gene>
    <name evidence="10" type="ORF">HERILL_LOCUS2525</name>
</gene>
<dbReference type="GO" id="GO:0050321">
    <property type="term" value="F:tau-protein kinase activity"/>
    <property type="evidence" value="ECO:0007669"/>
    <property type="project" value="TreeGrafter"/>
</dbReference>
<dbReference type="SMART" id="SM00220">
    <property type="entry name" value="S_TKc"/>
    <property type="match status" value="1"/>
</dbReference>
<dbReference type="Gene3D" id="1.10.510.10">
    <property type="entry name" value="Transferase(Phosphotransferase) domain 1"/>
    <property type="match status" value="1"/>
</dbReference>
<keyword evidence="3 6" id="KW-0547">Nucleotide-binding</keyword>
<dbReference type="PANTHER" id="PTHR24346:SF82">
    <property type="entry name" value="KP78A-RELATED"/>
    <property type="match status" value="1"/>
</dbReference>
<proteinExistence type="inferred from homology"/>
<dbReference type="GO" id="GO:0005524">
    <property type="term" value="F:ATP binding"/>
    <property type="evidence" value="ECO:0007669"/>
    <property type="project" value="UniProtKB-UniRule"/>
</dbReference>
<keyword evidence="11" id="KW-1185">Reference proteome</keyword>
<dbReference type="Proteomes" id="UP000594454">
    <property type="component" value="Chromosome 1"/>
</dbReference>
<feature type="region of interest" description="Disordered" evidence="8">
    <location>
        <begin position="308"/>
        <end position="328"/>
    </location>
</feature>
<name>A0A7R8YPB3_HERIL</name>
<dbReference type="GO" id="GO:0035556">
    <property type="term" value="P:intracellular signal transduction"/>
    <property type="evidence" value="ECO:0007669"/>
    <property type="project" value="TreeGrafter"/>
</dbReference>
<dbReference type="InterPro" id="IPR008271">
    <property type="entry name" value="Ser/Thr_kinase_AS"/>
</dbReference>
<dbReference type="PANTHER" id="PTHR24346">
    <property type="entry name" value="MAP/MICROTUBULE AFFINITY-REGULATING KINASE"/>
    <property type="match status" value="1"/>
</dbReference>
<evidence type="ECO:0000256" key="4">
    <source>
        <dbReference type="ARBA" id="ARBA00022777"/>
    </source>
</evidence>
<sequence length="362" mass="41678">MLNKFRQSSSEAELLSEQGYKLTKKVGEGSYAHVYLGEFMREPGGGSFQIACKVINTQKAPDRYNRKFLPRELEILGKIKHPYIIHVYSIFQRKDSYFIFMRYAEHGDLFQYMKLNGAIKENHARIWTRQIALAVQYLHTLEIAHRDLKCENILITSHMNCKLTDFGFARIVTDDFGNHVTSQTFCGSKQYVAPEILRGERYNPKAADMWSLGVVIFVMLNKALPFEENDKHSLQNAQVQRKWKFRSRVVDVLSGEVKDLVTELLDPEPGKRPEVGNVVNSAWINMDSKLRRLVAVEVKALHSALEEAKSAGNKGQQNMENRRRTSTTFKKQSKDLVFWKEMTAKLELDVSLLNRLDDIALS</sequence>
<evidence type="ECO:0000256" key="5">
    <source>
        <dbReference type="ARBA" id="ARBA00022840"/>
    </source>
</evidence>
<evidence type="ECO:0000313" key="11">
    <source>
        <dbReference type="Proteomes" id="UP000594454"/>
    </source>
</evidence>
<feature type="domain" description="Protein kinase" evidence="9">
    <location>
        <begin position="20"/>
        <end position="284"/>
    </location>
</feature>
<dbReference type="AlphaFoldDB" id="A0A7R8YPB3"/>
<evidence type="ECO:0000256" key="7">
    <source>
        <dbReference type="RuleBase" id="RU000304"/>
    </source>
</evidence>
<dbReference type="InterPro" id="IPR011009">
    <property type="entry name" value="Kinase-like_dom_sf"/>
</dbReference>
<dbReference type="EMBL" id="LR899009">
    <property type="protein sequence ID" value="CAD7079305.1"/>
    <property type="molecule type" value="Genomic_DNA"/>
</dbReference>